<gene>
    <name evidence="1" type="ORF">COU08_01485</name>
</gene>
<proteinExistence type="predicted"/>
<dbReference type="EMBL" id="PFBA01000013">
    <property type="protein sequence ID" value="PIT92650.1"/>
    <property type="molecule type" value="Genomic_DNA"/>
</dbReference>
<sequence>MSLHYITTLATILNIQPLVLDKLEEEMHSITGKRGVFEAIYAEQQEVIGRVLRQLGFKDSSVPLLDLRAALRDKILYQEQDFQKHLVSEQGKTEFDKAAHFAQRIAKVGKGFFLSEEFATEILRKSNPSNLLSYRGYATIDELLEKEDVLSAFSALRFVETNEWMHAMFDKLYSDLSPEAFSEQPIQIKVLGEEWHDIAEKFVQKKHHNVSHLKEFGVIFVNPIKEDIPGKLLRDFILLLHYFHEVEFYSKMFRFYSHDKEKYADRFKSLLRGDILDLQSVGSGEWLIVQRYLVKEDPNDPRLFLPRVNPESVHWTRGERDVIAAFKNLGTIDLELWDNCDWVAGIFKNEEGKDHVVSFDLADNAMTAVSFAEEKNEFFTYHQQEALWTKIFKEYAGGEAEMEQRIIESFEKGIVRFT</sequence>
<dbReference type="Proteomes" id="UP000228635">
    <property type="component" value="Unassembled WGS sequence"/>
</dbReference>
<organism evidence="1 2">
    <name type="scientific">Candidatus Harrisonbacteria bacterium CG10_big_fil_rev_8_21_14_0_10_42_17</name>
    <dbReference type="NCBI Taxonomy" id="1974584"/>
    <lineage>
        <taxon>Bacteria</taxon>
        <taxon>Candidatus Harrisoniibacteriota</taxon>
    </lineage>
</organism>
<evidence type="ECO:0000313" key="1">
    <source>
        <dbReference type="EMBL" id="PIT92650.1"/>
    </source>
</evidence>
<evidence type="ECO:0000313" key="2">
    <source>
        <dbReference type="Proteomes" id="UP000228635"/>
    </source>
</evidence>
<protein>
    <submittedName>
        <fullName evidence="1">Uncharacterized protein</fullName>
    </submittedName>
</protein>
<name>A0A2M6WIM3_9BACT</name>
<dbReference type="AlphaFoldDB" id="A0A2M6WIM3"/>
<accession>A0A2M6WIM3</accession>
<comment type="caution">
    <text evidence="1">The sequence shown here is derived from an EMBL/GenBank/DDBJ whole genome shotgun (WGS) entry which is preliminary data.</text>
</comment>
<reference evidence="2" key="1">
    <citation type="submission" date="2017-09" db="EMBL/GenBank/DDBJ databases">
        <title>Depth-based differentiation of microbial function through sediment-hosted aquifers and enrichment of novel symbionts in the deep terrestrial subsurface.</title>
        <authorList>
            <person name="Probst A.J."/>
            <person name="Ladd B."/>
            <person name="Jarett J.K."/>
            <person name="Geller-Mcgrath D.E."/>
            <person name="Sieber C.M.K."/>
            <person name="Emerson J.B."/>
            <person name="Anantharaman K."/>
            <person name="Thomas B.C."/>
            <person name="Malmstrom R."/>
            <person name="Stieglmeier M."/>
            <person name="Klingl A."/>
            <person name="Woyke T."/>
            <person name="Ryan C.M."/>
            <person name="Banfield J.F."/>
        </authorList>
    </citation>
    <scope>NUCLEOTIDE SEQUENCE [LARGE SCALE GENOMIC DNA]</scope>
</reference>